<protein>
    <recommendedName>
        <fullName evidence="1">F-box associated beta-propeller type 1 domain-containing protein</fullName>
    </recommendedName>
</protein>
<dbReference type="NCBIfam" id="TIGR01640">
    <property type="entry name" value="F_box_assoc_1"/>
    <property type="match status" value="1"/>
</dbReference>
<dbReference type="AlphaFoldDB" id="A0A2G5EI44"/>
<proteinExistence type="predicted"/>
<reference evidence="2 3" key="1">
    <citation type="submission" date="2017-09" db="EMBL/GenBank/DDBJ databases">
        <title>WGS assembly of Aquilegia coerulea Goldsmith.</title>
        <authorList>
            <person name="Hodges S."/>
            <person name="Kramer E."/>
            <person name="Nordborg M."/>
            <person name="Tomkins J."/>
            <person name="Borevitz J."/>
            <person name="Derieg N."/>
            <person name="Yan J."/>
            <person name="Mihaltcheva S."/>
            <person name="Hayes R.D."/>
            <person name="Rokhsar D."/>
        </authorList>
    </citation>
    <scope>NUCLEOTIDE SEQUENCE [LARGE SCALE GENOMIC DNA]</scope>
    <source>
        <strain evidence="3">cv. Goldsmith</strain>
    </source>
</reference>
<dbReference type="PANTHER" id="PTHR31672">
    <property type="entry name" value="BNACNNG10540D PROTEIN"/>
    <property type="match status" value="1"/>
</dbReference>
<dbReference type="InterPro" id="IPR050796">
    <property type="entry name" value="SCF_F-box_component"/>
</dbReference>
<dbReference type="OrthoDB" id="591557at2759"/>
<sequence length="121" mass="14057">MFIDELYIWNPSTTKCRKVPDYVPRKGPYKYGFGYNQDIDDYEIVRISTRVSEETHTVDSVVDLYSLRSNSWRTIPGPIHYIFKEVKSVYVEGSLHWLVLKDKVIAFNSGRETFRGSIAGV</sequence>
<accession>A0A2G5EI44</accession>
<dbReference type="PANTHER" id="PTHR31672:SF13">
    <property type="entry name" value="F-BOX PROTEIN CPR30-LIKE"/>
    <property type="match status" value="1"/>
</dbReference>
<dbReference type="InParanoid" id="A0A2G5EI44"/>
<dbReference type="InterPro" id="IPR006527">
    <property type="entry name" value="F-box-assoc_dom_typ1"/>
</dbReference>
<gene>
    <name evidence="2" type="ORF">AQUCO_00700020v1</name>
</gene>
<dbReference type="InterPro" id="IPR017451">
    <property type="entry name" value="F-box-assoc_interact_dom"/>
</dbReference>
<keyword evidence="3" id="KW-1185">Reference proteome</keyword>
<evidence type="ECO:0000259" key="1">
    <source>
        <dbReference type="Pfam" id="PF07734"/>
    </source>
</evidence>
<dbReference type="Proteomes" id="UP000230069">
    <property type="component" value="Unassembled WGS sequence"/>
</dbReference>
<organism evidence="2 3">
    <name type="scientific">Aquilegia coerulea</name>
    <name type="common">Rocky mountain columbine</name>
    <dbReference type="NCBI Taxonomy" id="218851"/>
    <lineage>
        <taxon>Eukaryota</taxon>
        <taxon>Viridiplantae</taxon>
        <taxon>Streptophyta</taxon>
        <taxon>Embryophyta</taxon>
        <taxon>Tracheophyta</taxon>
        <taxon>Spermatophyta</taxon>
        <taxon>Magnoliopsida</taxon>
        <taxon>Ranunculales</taxon>
        <taxon>Ranunculaceae</taxon>
        <taxon>Thalictroideae</taxon>
        <taxon>Aquilegia</taxon>
    </lineage>
</organism>
<evidence type="ECO:0000313" key="2">
    <source>
        <dbReference type="EMBL" id="PIA55435.1"/>
    </source>
</evidence>
<dbReference type="EMBL" id="KZ305024">
    <property type="protein sequence ID" value="PIA55435.1"/>
    <property type="molecule type" value="Genomic_DNA"/>
</dbReference>
<evidence type="ECO:0000313" key="3">
    <source>
        <dbReference type="Proteomes" id="UP000230069"/>
    </source>
</evidence>
<name>A0A2G5EI44_AQUCA</name>
<dbReference type="Pfam" id="PF07734">
    <property type="entry name" value="FBA_1"/>
    <property type="match status" value="1"/>
</dbReference>
<feature type="domain" description="F-box associated beta-propeller type 1" evidence="1">
    <location>
        <begin position="5"/>
        <end position="114"/>
    </location>
</feature>